<dbReference type="Pfam" id="PF01546">
    <property type="entry name" value="Peptidase_M20"/>
    <property type="match status" value="1"/>
</dbReference>
<dbReference type="AlphaFoldDB" id="A0A2A9F6U2"/>
<reference evidence="3 4" key="1">
    <citation type="submission" date="2017-10" db="EMBL/GenBank/DDBJ databases">
        <title>Sequencing the genomes of 1000 actinobacteria strains.</title>
        <authorList>
            <person name="Klenk H.-P."/>
        </authorList>
    </citation>
    <scope>NUCLEOTIDE SEQUENCE [LARGE SCALE GENOMIC DNA]</scope>
    <source>
        <strain evidence="3 4">DSM 46092</strain>
    </source>
</reference>
<keyword evidence="1 3" id="KW-0378">Hydrolase</keyword>
<dbReference type="Pfam" id="PF07687">
    <property type="entry name" value="M20_dimer"/>
    <property type="match status" value="1"/>
</dbReference>
<protein>
    <submittedName>
        <fullName evidence="3">Amidohydrolase</fullName>
    </submittedName>
</protein>
<dbReference type="RefSeq" id="WP_098510542.1">
    <property type="nucleotide sequence ID" value="NZ_JBIAKZ010000008.1"/>
</dbReference>
<feature type="domain" description="Peptidase M20 dimerisation" evidence="2">
    <location>
        <begin position="186"/>
        <end position="283"/>
    </location>
</feature>
<evidence type="ECO:0000313" key="3">
    <source>
        <dbReference type="EMBL" id="PFG46481.1"/>
    </source>
</evidence>
<name>A0A2A9F6U2_9PSEU</name>
<dbReference type="EMBL" id="PDJK01000002">
    <property type="protein sequence ID" value="PFG46481.1"/>
    <property type="molecule type" value="Genomic_DNA"/>
</dbReference>
<dbReference type="InterPro" id="IPR002933">
    <property type="entry name" value="Peptidase_M20"/>
</dbReference>
<dbReference type="GO" id="GO:0050118">
    <property type="term" value="F:N-acetyldiaminopimelate deacetylase activity"/>
    <property type="evidence" value="ECO:0007669"/>
    <property type="project" value="UniProtKB-ARBA"/>
</dbReference>
<dbReference type="PANTHER" id="PTHR11014:SF63">
    <property type="entry name" value="METALLOPEPTIDASE, PUTATIVE (AFU_ORTHOLOGUE AFUA_6G09600)-RELATED"/>
    <property type="match status" value="1"/>
</dbReference>
<dbReference type="CDD" id="cd03886">
    <property type="entry name" value="M20_Acy1"/>
    <property type="match status" value="1"/>
</dbReference>
<dbReference type="NCBIfam" id="TIGR01891">
    <property type="entry name" value="amidohydrolases"/>
    <property type="match status" value="1"/>
</dbReference>
<dbReference type="InterPro" id="IPR036264">
    <property type="entry name" value="Bact_exopeptidase_dim_dom"/>
</dbReference>
<evidence type="ECO:0000259" key="2">
    <source>
        <dbReference type="Pfam" id="PF07687"/>
    </source>
</evidence>
<dbReference type="PANTHER" id="PTHR11014">
    <property type="entry name" value="PEPTIDASE M20 FAMILY MEMBER"/>
    <property type="match status" value="1"/>
</dbReference>
<dbReference type="GO" id="GO:0019877">
    <property type="term" value="P:diaminopimelate biosynthetic process"/>
    <property type="evidence" value="ECO:0007669"/>
    <property type="project" value="UniProtKB-ARBA"/>
</dbReference>
<dbReference type="FunFam" id="3.30.70.360:FF:000001">
    <property type="entry name" value="N-acetyldiaminopimelate deacetylase"/>
    <property type="match status" value="1"/>
</dbReference>
<dbReference type="Gene3D" id="3.40.630.10">
    <property type="entry name" value="Zn peptidases"/>
    <property type="match status" value="1"/>
</dbReference>
<gene>
    <name evidence="3" type="ORF">ATK36_1460</name>
</gene>
<dbReference type="Gene3D" id="3.30.70.360">
    <property type="match status" value="1"/>
</dbReference>
<accession>A0A2A9F6U2</accession>
<dbReference type="Proteomes" id="UP000243542">
    <property type="component" value="Unassembled WGS sequence"/>
</dbReference>
<comment type="caution">
    <text evidence="3">The sequence shown here is derived from an EMBL/GenBank/DDBJ whole genome shotgun (WGS) entry which is preliminary data.</text>
</comment>
<sequence length="398" mass="41133">MTGFVTHWRTALAAELPAAIELRHRLHADPRGSGDEEDTARVVAAAIGAGEGERAAKTGRLIDLPSEHPGPAVALRAELDALPVTERTGVAWASKSGLMHACGHDVHLAALTAVCRSARRVELPKPLVAILQPREETAPSGAQGLVGSGLLEEHDVDTVIAAHVQPRLAYGVVSAAPGPVNASTDEFEIVVHGQGGHAGYPHLLRDPVLALSQLVVSLQQVAGRRIDPVHGAVCTVGRIQAGTAANVVPNTASALGSLRLMRGSDREHALAILTEIVHATARAYGCTAELRISPCEPVLVNDPALATAAQAWLLRGGADLDVDFRSFGADDFAHYCGDGIRGLMLFAGLGDTAGAPSLHDERFLPGDDAVGLVADALLAGYLAAVSGPEYPGVSATGS</sequence>
<proteinExistence type="predicted"/>
<dbReference type="InterPro" id="IPR017439">
    <property type="entry name" value="Amidohydrolase"/>
</dbReference>
<organism evidence="3 4">
    <name type="scientific">Amycolatopsis sulphurea</name>
    <dbReference type="NCBI Taxonomy" id="76022"/>
    <lineage>
        <taxon>Bacteria</taxon>
        <taxon>Bacillati</taxon>
        <taxon>Actinomycetota</taxon>
        <taxon>Actinomycetes</taxon>
        <taxon>Pseudonocardiales</taxon>
        <taxon>Pseudonocardiaceae</taxon>
        <taxon>Amycolatopsis</taxon>
    </lineage>
</organism>
<evidence type="ECO:0000256" key="1">
    <source>
        <dbReference type="ARBA" id="ARBA00022801"/>
    </source>
</evidence>
<evidence type="ECO:0000313" key="4">
    <source>
        <dbReference type="Proteomes" id="UP000243542"/>
    </source>
</evidence>
<keyword evidence="4" id="KW-1185">Reference proteome</keyword>
<dbReference type="SUPFAM" id="SSF55031">
    <property type="entry name" value="Bacterial exopeptidase dimerisation domain"/>
    <property type="match status" value="1"/>
</dbReference>
<dbReference type="InterPro" id="IPR011650">
    <property type="entry name" value="Peptidase_M20_dimer"/>
</dbReference>
<dbReference type="SUPFAM" id="SSF53187">
    <property type="entry name" value="Zn-dependent exopeptidases"/>
    <property type="match status" value="1"/>
</dbReference>